<feature type="region of interest" description="Disordered" evidence="1">
    <location>
        <begin position="150"/>
        <end position="242"/>
    </location>
</feature>
<dbReference type="WBParaSite" id="BTMF_0001360201-mRNA-1">
    <property type="protein sequence ID" value="BTMF_0001360201-mRNA-1"/>
    <property type="gene ID" value="BTMF_0001360201"/>
</dbReference>
<dbReference type="Proteomes" id="UP000280834">
    <property type="component" value="Unassembled WGS sequence"/>
</dbReference>
<dbReference type="STRING" id="42155.A0A0R3R0R5"/>
<feature type="compositionally biased region" description="Acidic residues" evidence="1">
    <location>
        <begin position="222"/>
        <end position="236"/>
    </location>
</feature>
<evidence type="ECO:0000256" key="1">
    <source>
        <dbReference type="SAM" id="MobiDB-lite"/>
    </source>
</evidence>
<dbReference type="AlphaFoldDB" id="A0A0R3R0R5"/>
<gene>
    <name evidence="2" type="ORF">BTMF_LOCUS11600</name>
</gene>
<feature type="compositionally biased region" description="Polar residues" evidence="1">
    <location>
        <begin position="251"/>
        <end position="260"/>
    </location>
</feature>
<name>A0A0R3R0R5_9BILA</name>
<proteinExistence type="predicted"/>
<reference evidence="2 3" key="2">
    <citation type="submission" date="2018-11" db="EMBL/GenBank/DDBJ databases">
        <authorList>
            <consortium name="Pathogen Informatics"/>
        </authorList>
    </citation>
    <scope>NUCLEOTIDE SEQUENCE [LARGE SCALE GENOMIC DNA]</scope>
</reference>
<accession>A0A0R3R0R5</accession>
<protein>
    <submittedName>
        <fullName evidence="2 4">Uncharacterized protein</fullName>
    </submittedName>
</protein>
<feature type="region of interest" description="Disordered" evidence="1">
    <location>
        <begin position="250"/>
        <end position="269"/>
    </location>
</feature>
<organism evidence="4">
    <name type="scientific">Brugia timori</name>
    <dbReference type="NCBI Taxonomy" id="42155"/>
    <lineage>
        <taxon>Eukaryota</taxon>
        <taxon>Metazoa</taxon>
        <taxon>Ecdysozoa</taxon>
        <taxon>Nematoda</taxon>
        <taxon>Chromadorea</taxon>
        <taxon>Rhabditida</taxon>
        <taxon>Spirurina</taxon>
        <taxon>Spiruromorpha</taxon>
        <taxon>Filarioidea</taxon>
        <taxon>Onchocercidae</taxon>
        <taxon>Brugia</taxon>
    </lineage>
</organism>
<keyword evidence="3" id="KW-1185">Reference proteome</keyword>
<dbReference type="EMBL" id="UZAG01018443">
    <property type="protein sequence ID" value="VDO39627.1"/>
    <property type="molecule type" value="Genomic_DNA"/>
</dbReference>
<sequence length="311" mass="35440">MEDIRKRKALKMRNITVGNQQCMNLIKSQRNGNHLNDGIGERQNRNKFKSEWNLKNQRNGCKNSDGNNGKWKGNVRINQKDYGIRNGNEREIKLNRNAHCCQRDYEGSSGSINEIKWNRNMLIDQNDYEKSSGNSKRYIAKSWKQNGKEIELNTGQSDDDDELGGNGAIYNGNTRKGQNVQEESGRSRIRIKQNGSSSQGDIEERNRKRDKIKRNGNLIDQSDGDELNENEEGECNESDRINQNEIEETIGNGTQQNSGNGEEANNGFPRKTKTLGLLCRKFFLKVLEYVESGDDKINLETIACSMGILKI</sequence>
<evidence type="ECO:0000313" key="2">
    <source>
        <dbReference type="EMBL" id="VDO39627.1"/>
    </source>
</evidence>
<reference evidence="4" key="1">
    <citation type="submission" date="2017-02" db="UniProtKB">
        <authorList>
            <consortium name="WormBaseParasite"/>
        </authorList>
    </citation>
    <scope>IDENTIFICATION</scope>
</reference>
<evidence type="ECO:0000313" key="3">
    <source>
        <dbReference type="Proteomes" id="UP000280834"/>
    </source>
</evidence>
<evidence type="ECO:0000313" key="4">
    <source>
        <dbReference type="WBParaSite" id="BTMF_0001360201-mRNA-1"/>
    </source>
</evidence>
<feature type="compositionally biased region" description="Polar residues" evidence="1">
    <location>
        <begin position="171"/>
        <end position="182"/>
    </location>
</feature>